<dbReference type="InterPro" id="IPR011990">
    <property type="entry name" value="TPR-like_helical_dom_sf"/>
</dbReference>
<evidence type="ECO:0000256" key="1">
    <source>
        <dbReference type="SAM" id="Coils"/>
    </source>
</evidence>
<dbReference type="Pfam" id="PF08238">
    <property type="entry name" value="Sel1"/>
    <property type="match status" value="2"/>
</dbReference>
<sequence length="171" mass="19869">MSVNDLIAEGKRLFNNKNIDEAITKLNLALNEIEDKNSQLEEQSDIQCWLGHCYLEQALLNNKDVDEAKELFEQAAIHYKWLFKLAQKLTSKQARLQKQEHAQFGLGRCCLESAIKTKDTTEAKGWFKKAIEHYQQQLKFAKQLADNKTNFGKHNNVLVWLSYCYFAQAKK</sequence>
<dbReference type="EMBL" id="UFSP01000001">
    <property type="protein sequence ID" value="SSY94345.1"/>
    <property type="molecule type" value="Genomic_DNA"/>
</dbReference>
<dbReference type="AlphaFoldDB" id="A0A336N7I7"/>
<feature type="coiled-coil region" evidence="1">
    <location>
        <begin position="16"/>
        <end position="46"/>
    </location>
</feature>
<reference evidence="2 3" key="1">
    <citation type="submission" date="2018-06" db="EMBL/GenBank/DDBJ databases">
        <authorList>
            <consortium name="Pathogen Informatics"/>
            <person name="Doyle S."/>
        </authorList>
    </citation>
    <scope>NUCLEOTIDE SEQUENCE [LARGE SCALE GENOMIC DNA]</scope>
    <source>
        <strain evidence="2 3">NCTC5908</strain>
    </source>
</reference>
<keyword evidence="1" id="KW-0175">Coiled coil</keyword>
<accession>A0A336N7I7</accession>
<proteinExistence type="predicted"/>
<evidence type="ECO:0000313" key="2">
    <source>
        <dbReference type="EMBL" id="SSY94345.1"/>
    </source>
</evidence>
<dbReference type="InterPro" id="IPR006597">
    <property type="entry name" value="Sel1-like"/>
</dbReference>
<dbReference type="SUPFAM" id="SSF81901">
    <property type="entry name" value="HCP-like"/>
    <property type="match status" value="1"/>
</dbReference>
<evidence type="ECO:0000313" key="3">
    <source>
        <dbReference type="Proteomes" id="UP000253728"/>
    </source>
</evidence>
<name>A0A336N7I7_AGGAP</name>
<dbReference type="Proteomes" id="UP000253728">
    <property type="component" value="Unassembled WGS sequence"/>
</dbReference>
<dbReference type="Gene3D" id="1.25.40.10">
    <property type="entry name" value="Tetratricopeptide repeat domain"/>
    <property type="match status" value="1"/>
</dbReference>
<organism evidence="2 3">
    <name type="scientific">Aggregatibacter aphrophilus</name>
    <name type="common">Haemophilus aphrophilus</name>
    <dbReference type="NCBI Taxonomy" id="732"/>
    <lineage>
        <taxon>Bacteria</taxon>
        <taxon>Pseudomonadati</taxon>
        <taxon>Pseudomonadota</taxon>
        <taxon>Gammaproteobacteria</taxon>
        <taxon>Pasteurellales</taxon>
        <taxon>Pasteurellaceae</taxon>
        <taxon>Aggregatibacter</taxon>
    </lineage>
</organism>
<gene>
    <name evidence="2" type="ORF">NCTC5908_00807</name>
</gene>
<protein>
    <submittedName>
        <fullName evidence="2">Sel1 repeat</fullName>
    </submittedName>
</protein>